<evidence type="ECO:0000256" key="5">
    <source>
        <dbReference type="ARBA" id="ARBA00023136"/>
    </source>
</evidence>
<dbReference type="SUPFAM" id="SSF103481">
    <property type="entry name" value="Multidrug resistance efflux transporter EmrE"/>
    <property type="match status" value="2"/>
</dbReference>
<feature type="transmembrane region" description="Helical" evidence="6">
    <location>
        <begin position="74"/>
        <end position="93"/>
    </location>
</feature>
<evidence type="ECO:0000256" key="4">
    <source>
        <dbReference type="ARBA" id="ARBA00022989"/>
    </source>
</evidence>
<comment type="similarity">
    <text evidence="2 6">Belongs to the drug/metabolite transporter (DMT) superfamily. Plant drug/metabolite exporter (P-DME) (TC 2.A.7.4) family.</text>
</comment>
<evidence type="ECO:0000313" key="9">
    <source>
        <dbReference type="Proteomes" id="UP001457282"/>
    </source>
</evidence>
<gene>
    <name evidence="8" type="ORF">M0R45_023692</name>
</gene>
<reference evidence="8 9" key="1">
    <citation type="journal article" date="2023" name="G3 (Bethesda)">
        <title>A chromosome-length genome assembly and annotation of blackberry (Rubus argutus, cv. 'Hillquist').</title>
        <authorList>
            <person name="Bruna T."/>
            <person name="Aryal R."/>
            <person name="Dudchenko O."/>
            <person name="Sargent D.J."/>
            <person name="Mead D."/>
            <person name="Buti M."/>
            <person name="Cavallini A."/>
            <person name="Hytonen T."/>
            <person name="Andres J."/>
            <person name="Pham M."/>
            <person name="Weisz D."/>
            <person name="Mascagni F."/>
            <person name="Usai G."/>
            <person name="Natali L."/>
            <person name="Bassil N."/>
            <person name="Fernandez G.E."/>
            <person name="Lomsadze A."/>
            <person name="Armour M."/>
            <person name="Olukolu B."/>
            <person name="Poorten T."/>
            <person name="Britton C."/>
            <person name="Davik J."/>
            <person name="Ashrafi H."/>
            <person name="Aiden E.L."/>
            <person name="Borodovsky M."/>
            <person name="Worthington M."/>
        </authorList>
    </citation>
    <scope>NUCLEOTIDE SEQUENCE [LARGE SCALE GENOMIC DNA]</scope>
    <source>
        <strain evidence="8">PI 553951</strain>
    </source>
</reference>
<keyword evidence="4 6" id="KW-1133">Transmembrane helix</keyword>
<evidence type="ECO:0000313" key="8">
    <source>
        <dbReference type="EMBL" id="KAK9926462.1"/>
    </source>
</evidence>
<sequence>MAEMKGFDEWKPFIAMVAIDFAFAIVNILLKKVLDQGMNHLVLITYRLAISTIFLAPISYFWERNSRPKLTPRIVCYLFLSAIVGSSITQYFFLLGIQYTSATFACAFVNMVPMVTFIMALPFGLERVNLKCNSGRAKVLGTLVCIAGAAILTLYKGVPLFDHSKSTSTQTMLDHGIKMSSTRNKERWTIGSIALVAGTLLWSSWFLVQSNISKLYPCQYSSTTIMNFFGAIQSAILGLCTGKHLSIWVLRGKEQVLTVLFSGMIASGLGFVGMSWCVKKRGPVFTAAFSPLVQVMAAVISIPLFHEQLHLGSLLGSIIVIIGLYILLWGKKKEMQKCMAKLAQEAEAIKELEQPLPIKEPEQPLSVIRVSVDDSRCP</sequence>
<dbReference type="InterPro" id="IPR000620">
    <property type="entry name" value="EamA_dom"/>
</dbReference>
<feature type="domain" description="EamA" evidence="7">
    <location>
        <begin position="14"/>
        <end position="153"/>
    </location>
</feature>
<name>A0AAW1WSY7_RUBAR</name>
<feature type="domain" description="EamA" evidence="7">
    <location>
        <begin position="190"/>
        <end position="328"/>
    </location>
</feature>
<dbReference type="EMBL" id="JBEDUW010000005">
    <property type="protein sequence ID" value="KAK9926462.1"/>
    <property type="molecule type" value="Genomic_DNA"/>
</dbReference>
<feature type="transmembrane region" description="Helical" evidence="6">
    <location>
        <begin position="12"/>
        <end position="30"/>
    </location>
</feature>
<protein>
    <recommendedName>
        <fullName evidence="6">WAT1-related protein</fullName>
    </recommendedName>
</protein>
<proteinExistence type="inferred from homology"/>
<feature type="transmembrane region" description="Helical" evidence="6">
    <location>
        <begin position="42"/>
        <end position="62"/>
    </location>
</feature>
<dbReference type="InterPro" id="IPR030184">
    <property type="entry name" value="WAT1-related"/>
</dbReference>
<evidence type="ECO:0000256" key="3">
    <source>
        <dbReference type="ARBA" id="ARBA00022692"/>
    </source>
</evidence>
<evidence type="ECO:0000259" key="7">
    <source>
        <dbReference type="Pfam" id="PF00892"/>
    </source>
</evidence>
<evidence type="ECO:0000256" key="2">
    <source>
        <dbReference type="ARBA" id="ARBA00007635"/>
    </source>
</evidence>
<comment type="subcellular location">
    <subcellularLocation>
        <location evidence="1 6">Membrane</location>
        <topology evidence="1 6">Multi-pass membrane protein</topology>
    </subcellularLocation>
</comment>
<keyword evidence="9" id="KW-1185">Reference proteome</keyword>
<comment type="caution">
    <text evidence="8">The sequence shown here is derived from an EMBL/GenBank/DDBJ whole genome shotgun (WGS) entry which is preliminary data.</text>
</comment>
<dbReference type="PANTHER" id="PTHR31218">
    <property type="entry name" value="WAT1-RELATED PROTEIN"/>
    <property type="match status" value="1"/>
</dbReference>
<keyword evidence="5 6" id="KW-0472">Membrane</keyword>
<feature type="transmembrane region" description="Helical" evidence="6">
    <location>
        <begin position="228"/>
        <end position="250"/>
    </location>
</feature>
<keyword evidence="3 6" id="KW-0812">Transmembrane</keyword>
<dbReference type="Proteomes" id="UP001457282">
    <property type="component" value="Unassembled WGS sequence"/>
</dbReference>
<feature type="transmembrane region" description="Helical" evidence="6">
    <location>
        <begin position="137"/>
        <end position="155"/>
    </location>
</feature>
<feature type="transmembrane region" description="Helical" evidence="6">
    <location>
        <begin position="256"/>
        <end position="277"/>
    </location>
</feature>
<dbReference type="InterPro" id="IPR037185">
    <property type="entry name" value="EmrE-like"/>
</dbReference>
<accession>A0AAW1WSY7</accession>
<feature type="transmembrane region" description="Helical" evidence="6">
    <location>
        <begin position="99"/>
        <end position="125"/>
    </location>
</feature>
<organism evidence="8 9">
    <name type="scientific">Rubus argutus</name>
    <name type="common">Southern blackberry</name>
    <dbReference type="NCBI Taxonomy" id="59490"/>
    <lineage>
        <taxon>Eukaryota</taxon>
        <taxon>Viridiplantae</taxon>
        <taxon>Streptophyta</taxon>
        <taxon>Embryophyta</taxon>
        <taxon>Tracheophyta</taxon>
        <taxon>Spermatophyta</taxon>
        <taxon>Magnoliopsida</taxon>
        <taxon>eudicotyledons</taxon>
        <taxon>Gunneridae</taxon>
        <taxon>Pentapetalae</taxon>
        <taxon>rosids</taxon>
        <taxon>fabids</taxon>
        <taxon>Rosales</taxon>
        <taxon>Rosaceae</taxon>
        <taxon>Rosoideae</taxon>
        <taxon>Rosoideae incertae sedis</taxon>
        <taxon>Rubus</taxon>
    </lineage>
</organism>
<evidence type="ECO:0000256" key="6">
    <source>
        <dbReference type="RuleBase" id="RU363077"/>
    </source>
</evidence>
<dbReference type="Pfam" id="PF00892">
    <property type="entry name" value="EamA"/>
    <property type="match status" value="2"/>
</dbReference>
<dbReference type="GO" id="GO:0016020">
    <property type="term" value="C:membrane"/>
    <property type="evidence" value="ECO:0007669"/>
    <property type="project" value="UniProtKB-SubCell"/>
</dbReference>
<dbReference type="GO" id="GO:0022857">
    <property type="term" value="F:transmembrane transporter activity"/>
    <property type="evidence" value="ECO:0007669"/>
    <property type="project" value="InterPro"/>
</dbReference>
<feature type="transmembrane region" description="Helical" evidence="6">
    <location>
        <begin position="284"/>
        <end position="305"/>
    </location>
</feature>
<feature type="transmembrane region" description="Helical" evidence="6">
    <location>
        <begin position="311"/>
        <end position="329"/>
    </location>
</feature>
<dbReference type="AlphaFoldDB" id="A0AAW1WSY7"/>
<evidence type="ECO:0000256" key="1">
    <source>
        <dbReference type="ARBA" id="ARBA00004141"/>
    </source>
</evidence>
<feature type="transmembrane region" description="Helical" evidence="6">
    <location>
        <begin position="188"/>
        <end position="208"/>
    </location>
</feature>